<name>A0A5B7DXQ8_PORTR</name>
<reference evidence="2 3" key="1">
    <citation type="submission" date="2019-05" db="EMBL/GenBank/DDBJ databases">
        <title>Another draft genome of Portunus trituberculatus and its Hox gene families provides insights of decapod evolution.</title>
        <authorList>
            <person name="Jeong J.-H."/>
            <person name="Song I."/>
            <person name="Kim S."/>
            <person name="Choi T."/>
            <person name="Kim D."/>
            <person name="Ryu S."/>
            <person name="Kim W."/>
        </authorList>
    </citation>
    <scope>NUCLEOTIDE SEQUENCE [LARGE SCALE GENOMIC DNA]</scope>
    <source>
        <tissue evidence="2">Muscle</tissue>
    </source>
</reference>
<dbReference type="EMBL" id="VSRR010001515">
    <property type="protein sequence ID" value="MPC25827.1"/>
    <property type="molecule type" value="Genomic_DNA"/>
</dbReference>
<evidence type="ECO:0000313" key="2">
    <source>
        <dbReference type="EMBL" id="MPC25827.1"/>
    </source>
</evidence>
<feature type="compositionally biased region" description="Basic and acidic residues" evidence="1">
    <location>
        <begin position="1"/>
        <end position="27"/>
    </location>
</feature>
<proteinExistence type="predicted"/>
<comment type="caution">
    <text evidence="2">The sequence shown here is derived from an EMBL/GenBank/DDBJ whole genome shotgun (WGS) entry which is preliminary data.</text>
</comment>
<gene>
    <name evidence="2" type="ORF">E2C01_018950</name>
</gene>
<feature type="region of interest" description="Disordered" evidence="1">
    <location>
        <begin position="1"/>
        <end position="62"/>
    </location>
</feature>
<sequence length="62" mass="6655">MKANMREDKIAGEETDKVTGRQPEDTVRPASSGPLTLTLTEGTAIFSPSDRPAPEGHFVSVQ</sequence>
<accession>A0A5B7DXQ8</accession>
<dbReference type="Proteomes" id="UP000324222">
    <property type="component" value="Unassembled WGS sequence"/>
</dbReference>
<protein>
    <submittedName>
        <fullName evidence="2">Uncharacterized protein</fullName>
    </submittedName>
</protein>
<organism evidence="2 3">
    <name type="scientific">Portunus trituberculatus</name>
    <name type="common">Swimming crab</name>
    <name type="synonym">Neptunus trituberculatus</name>
    <dbReference type="NCBI Taxonomy" id="210409"/>
    <lineage>
        <taxon>Eukaryota</taxon>
        <taxon>Metazoa</taxon>
        <taxon>Ecdysozoa</taxon>
        <taxon>Arthropoda</taxon>
        <taxon>Crustacea</taxon>
        <taxon>Multicrustacea</taxon>
        <taxon>Malacostraca</taxon>
        <taxon>Eumalacostraca</taxon>
        <taxon>Eucarida</taxon>
        <taxon>Decapoda</taxon>
        <taxon>Pleocyemata</taxon>
        <taxon>Brachyura</taxon>
        <taxon>Eubrachyura</taxon>
        <taxon>Portunoidea</taxon>
        <taxon>Portunidae</taxon>
        <taxon>Portuninae</taxon>
        <taxon>Portunus</taxon>
    </lineage>
</organism>
<evidence type="ECO:0000256" key="1">
    <source>
        <dbReference type="SAM" id="MobiDB-lite"/>
    </source>
</evidence>
<evidence type="ECO:0000313" key="3">
    <source>
        <dbReference type="Proteomes" id="UP000324222"/>
    </source>
</evidence>
<dbReference type="AlphaFoldDB" id="A0A5B7DXQ8"/>
<keyword evidence="3" id="KW-1185">Reference proteome</keyword>